<name>A0A2T4JM47_9RHOB</name>
<gene>
    <name evidence="3" type="ORF">C5F46_02130</name>
</gene>
<evidence type="ECO:0000313" key="4">
    <source>
        <dbReference type="Proteomes" id="UP000241899"/>
    </source>
</evidence>
<dbReference type="AlphaFoldDB" id="A0A2T4JM47"/>
<dbReference type="OrthoDB" id="7839480at2"/>
<evidence type="ECO:0000259" key="2">
    <source>
        <dbReference type="PROSITE" id="PS50975"/>
    </source>
</evidence>
<dbReference type="RefSeq" id="WP_107323714.1">
    <property type="nucleotide sequence ID" value="NZ_NHSP01000068.1"/>
</dbReference>
<proteinExistence type="predicted"/>
<sequence length="396" mass="41682">MTPLPRLDPVVGADLLFPSDAAFMARSDLEQTRLLGYRPLNLDAVTTLMLGLLGGLPSVRHRSCATDEILRFLADAGLRIDEDMHLFDTADEAEAIADRLIGQGRRLVWPYPLRAGRFAEAAHLVPPALWRQLNSKENLPALVPVGALAARRVIALADLDAAQLQPPVYLKAAGDAATGWGYAVRHVVRDADLSAARADFAAQGIDRILVEAAVDVITCWCVNLSVLDTVVTCLGAAEQVFAAPARQSGSVIDPEVALPAAGIALALNVADAARRAGFRGVCGLDIGLARDGRLIVFDPNFRFNASTAQVVLHPAAVARSGLGVSASVSAASPRPMAEVIARITAPVAEGWFVPTRLLDAALLPAANGASLCTGFVMGRTRAEAQARASDFAARLA</sequence>
<protein>
    <recommendedName>
        <fullName evidence="2">ATP-grasp domain-containing protein</fullName>
    </recommendedName>
</protein>
<dbReference type="GO" id="GO:0046872">
    <property type="term" value="F:metal ion binding"/>
    <property type="evidence" value="ECO:0007669"/>
    <property type="project" value="InterPro"/>
</dbReference>
<keyword evidence="1" id="KW-0547">Nucleotide-binding</keyword>
<organism evidence="3 4">
    <name type="scientific">Phaeovulum veldkampii DSM 11550</name>
    <dbReference type="NCBI Taxonomy" id="1185920"/>
    <lineage>
        <taxon>Bacteria</taxon>
        <taxon>Pseudomonadati</taxon>
        <taxon>Pseudomonadota</taxon>
        <taxon>Alphaproteobacteria</taxon>
        <taxon>Rhodobacterales</taxon>
        <taxon>Paracoccaceae</taxon>
        <taxon>Phaeovulum</taxon>
    </lineage>
</organism>
<keyword evidence="4" id="KW-1185">Reference proteome</keyword>
<dbReference type="EMBL" id="PZKF01000003">
    <property type="protein sequence ID" value="PTE18976.1"/>
    <property type="molecule type" value="Genomic_DNA"/>
</dbReference>
<dbReference type="SUPFAM" id="SSF56059">
    <property type="entry name" value="Glutathione synthetase ATP-binding domain-like"/>
    <property type="match status" value="1"/>
</dbReference>
<evidence type="ECO:0000313" key="3">
    <source>
        <dbReference type="EMBL" id="PTE18976.1"/>
    </source>
</evidence>
<dbReference type="InterPro" id="IPR011761">
    <property type="entry name" value="ATP-grasp"/>
</dbReference>
<comment type="caution">
    <text evidence="3">The sequence shown here is derived from an EMBL/GenBank/DDBJ whole genome shotgun (WGS) entry which is preliminary data.</text>
</comment>
<dbReference type="Proteomes" id="UP000241899">
    <property type="component" value="Unassembled WGS sequence"/>
</dbReference>
<accession>A0A2T4JM47</accession>
<feature type="domain" description="ATP-grasp" evidence="2">
    <location>
        <begin position="131"/>
        <end position="333"/>
    </location>
</feature>
<reference evidence="3 4" key="1">
    <citation type="submission" date="2018-03" db="EMBL/GenBank/DDBJ databases">
        <title>Rhodobacter veldkampii.</title>
        <authorList>
            <person name="Meyer T.E."/>
            <person name="Miller S."/>
            <person name="Lodha T."/>
            <person name="Gandham S."/>
            <person name="Chintalapati S."/>
            <person name="Chintalapati V.R."/>
        </authorList>
    </citation>
    <scope>NUCLEOTIDE SEQUENCE [LARGE SCALE GENOMIC DNA]</scope>
    <source>
        <strain evidence="3 4">DSM 11550</strain>
    </source>
</reference>
<dbReference type="PROSITE" id="PS50975">
    <property type="entry name" value="ATP_GRASP"/>
    <property type="match status" value="1"/>
</dbReference>
<evidence type="ECO:0000256" key="1">
    <source>
        <dbReference type="PROSITE-ProRule" id="PRU00409"/>
    </source>
</evidence>
<keyword evidence="1" id="KW-0067">ATP-binding</keyword>
<dbReference type="GO" id="GO:0005524">
    <property type="term" value="F:ATP binding"/>
    <property type="evidence" value="ECO:0007669"/>
    <property type="project" value="UniProtKB-UniRule"/>
</dbReference>